<dbReference type="EMBL" id="JAPTHD010000015">
    <property type="protein sequence ID" value="MDV5825650.1"/>
    <property type="molecule type" value="Genomic_DNA"/>
</dbReference>
<protein>
    <recommendedName>
        <fullName evidence="4">Autotransporter domain-containing protein</fullName>
    </recommendedName>
</protein>
<proteinExistence type="predicted"/>
<accession>A0ABU4A1P0</accession>
<reference evidence="3" key="1">
    <citation type="journal article" date="2022" name="J Environ Chem Eng">
        <title>Biodegradation of petroleum oil using a constructed nonpathogenic and heavy metal-tolerant bacterial consortium isolated from marine sponges.</title>
        <authorList>
            <person name="Dechsakulwatana C."/>
            <person name="Rungsihiranrut A."/>
            <person name="Muangchinda C."/>
            <person name="Ningthoujam R."/>
            <person name="Klankeo P."/>
            <person name="Pinyakong O."/>
        </authorList>
    </citation>
    <scope>NUCLEOTIDE SEQUENCE [LARGE SCALE GENOMIC DNA]</scope>
    <source>
        <strain evidence="3">MO2-4</strain>
    </source>
</reference>
<organism evidence="2 3">
    <name type="scientific">Sphingobium naphthae</name>
    <dbReference type="NCBI Taxonomy" id="1886786"/>
    <lineage>
        <taxon>Bacteria</taxon>
        <taxon>Pseudomonadati</taxon>
        <taxon>Pseudomonadota</taxon>
        <taxon>Alphaproteobacteria</taxon>
        <taxon>Sphingomonadales</taxon>
        <taxon>Sphingomonadaceae</taxon>
        <taxon>Sphingobium</taxon>
    </lineage>
</organism>
<dbReference type="SUPFAM" id="SSF103515">
    <property type="entry name" value="Autotransporter"/>
    <property type="match status" value="1"/>
</dbReference>
<comment type="caution">
    <text evidence="2">The sequence shown here is derived from an EMBL/GenBank/DDBJ whole genome shotgun (WGS) entry which is preliminary data.</text>
</comment>
<evidence type="ECO:0000256" key="1">
    <source>
        <dbReference type="SAM" id="SignalP"/>
    </source>
</evidence>
<evidence type="ECO:0000313" key="3">
    <source>
        <dbReference type="Proteomes" id="UP001185984"/>
    </source>
</evidence>
<keyword evidence="1" id="KW-0732">Signal</keyword>
<sequence length="371" mass="39860">MRRAELKPMPLKVHVWLACLAFPAVPAAAQETPGADEDMSAPTIARSFGDTGLMARFNSSEQYGAVQARTGLYTAHANVAQAGGVTTGFKDDVTTLVTPVNMIMPLRGLGQGLHIKLGYANILSRGSEGHGTQVDNDSQTGLAQLLWLIGDQALIGGGVIHEVSNIGLRHNEGGITTQGTGVRVDMLYRFASNWGASLRISRLSGEADSKIPNARLGVIANRQSFRRTYSEASVVGTYRGAQSAFVPRGWIMRPSAAFIWQDSRFSAGTNNLGTAVASRSEQYMLGTATVRLEQDGFAPWRVRSYGEAGLEQELRNNVAQVDDDPTSLYIKAGAAMNMGGKGRLDLYVARRDSIKGSFQSTTVNLLLSMAF</sequence>
<keyword evidence="3" id="KW-1185">Reference proteome</keyword>
<dbReference type="Gene3D" id="2.40.128.130">
    <property type="entry name" value="Autotransporter beta-domain"/>
    <property type="match status" value="1"/>
</dbReference>
<dbReference type="Proteomes" id="UP001185984">
    <property type="component" value="Unassembled WGS sequence"/>
</dbReference>
<gene>
    <name evidence="2" type="ORF">O0R41_18765</name>
</gene>
<feature type="signal peptide" evidence="1">
    <location>
        <begin position="1"/>
        <end position="29"/>
    </location>
</feature>
<evidence type="ECO:0008006" key="4">
    <source>
        <dbReference type="Google" id="ProtNLM"/>
    </source>
</evidence>
<evidence type="ECO:0000313" key="2">
    <source>
        <dbReference type="EMBL" id="MDV5825650.1"/>
    </source>
</evidence>
<name>A0ABU4A1P0_9SPHN</name>
<dbReference type="RefSeq" id="WP_317518021.1">
    <property type="nucleotide sequence ID" value="NZ_JAPTHD010000015.1"/>
</dbReference>
<feature type="chain" id="PRO_5045843719" description="Autotransporter domain-containing protein" evidence="1">
    <location>
        <begin position="30"/>
        <end position="371"/>
    </location>
</feature>
<dbReference type="InterPro" id="IPR036709">
    <property type="entry name" value="Autotransporte_beta_dom_sf"/>
</dbReference>
<feature type="non-terminal residue" evidence="2">
    <location>
        <position position="371"/>
    </location>
</feature>